<dbReference type="PROSITE" id="PS50238">
    <property type="entry name" value="RHOGAP"/>
    <property type="match status" value="1"/>
</dbReference>
<proteinExistence type="predicted"/>
<dbReference type="Gene3D" id="1.10.555.10">
    <property type="entry name" value="Rho GTPase activation protein"/>
    <property type="match status" value="1"/>
</dbReference>
<dbReference type="Pfam" id="PF13716">
    <property type="entry name" value="CRAL_TRIO_2"/>
    <property type="match status" value="1"/>
</dbReference>
<accession>A0A180GXL0</accession>
<dbReference type="InterPro" id="IPR001251">
    <property type="entry name" value="CRAL-TRIO_dom"/>
</dbReference>
<dbReference type="Pfam" id="PF00620">
    <property type="entry name" value="RhoGAP"/>
    <property type="match status" value="1"/>
</dbReference>
<reference evidence="3" key="2">
    <citation type="submission" date="2016-05" db="EMBL/GenBank/DDBJ databases">
        <title>Comparative analysis highlights variable genome content of wheat rusts and divergence of the mating loci.</title>
        <authorList>
            <person name="Cuomo C.A."/>
            <person name="Bakkeren G."/>
            <person name="Szabo L."/>
            <person name="Khalil H."/>
            <person name="Joly D."/>
            <person name="Goldberg J."/>
            <person name="Young S."/>
            <person name="Zeng Q."/>
            <person name="Fellers J."/>
        </authorList>
    </citation>
    <scope>NUCLEOTIDE SEQUENCE [LARGE SCALE GENOMIC DNA]</scope>
    <source>
        <strain evidence="3">1-1 BBBD Race 1</strain>
    </source>
</reference>
<dbReference type="SUPFAM" id="SSF48350">
    <property type="entry name" value="GTPase activation domain, GAP"/>
    <property type="match status" value="1"/>
</dbReference>
<gene>
    <name evidence="3" type="ORF">PTTG_00101</name>
</gene>
<dbReference type="AlphaFoldDB" id="A0A180GXL0"/>
<sequence length="659" mass="72340">MKQPDTSFSTASSSESSQESSSSAATETESSSSTSSSAALQNQLIHKIIYSAGLDHQSNPLLVISASSFPAKLPAHLTLDSLTQQALSLFSPIISNGPYSLVIFASPAEHAPTVKQILFSYRQFSRPIRKNLTALWVVHPTFWAKTTVQVLLKTIVSWKMSRKIKWIKDLSTLASLVPIHQICIPPEVYKYDLTIEPAITVPPSFRKPPVFKVSLEELMGVEGQDGIPQVIQDCANCIRSSGMKFEGLFRRPPSLTTTQIIRDAYDRRQPVKMEDYADGPFLAASLIKLFLRELPQPIFPADFYSLFRACPPIYAQPIIPSHHDQSSLNTHNQAVLDYLREHILKDLRPKPAHILLDYVLKLCHDLALHSEHNKMDAHNLATCLAPTMIRSSDLISDAMMCKLPSPSSTKGSPDQADQSSPEPTSFICILKFMISCYPLLFDEPQEPISPACSSLSSSSMFKDSHSTMDLSLSSFRATSSATGRTGTSSVYEGSDDPSSLFQKLFGVRRPTASYLPPLRCTISHVGLSHAFSLADRRRSRLLQGPAGSSSHHPDQKLLRFATLQPPKTATNNSLPSLSSAFIPLSRPLSPSSSSDSSTFFSSTSVTTTTSTTTTVNDSCPSSTHPRPLGSAANHTYQPLQTIFDHQSRFAHSSDLNELD</sequence>
<organism evidence="3">
    <name type="scientific">Puccinia triticina (isolate 1-1 / race 1 (BBBD))</name>
    <name type="common">Brown leaf rust fungus</name>
    <dbReference type="NCBI Taxonomy" id="630390"/>
    <lineage>
        <taxon>Eukaryota</taxon>
        <taxon>Fungi</taxon>
        <taxon>Dikarya</taxon>
        <taxon>Basidiomycota</taxon>
        <taxon>Pucciniomycotina</taxon>
        <taxon>Pucciniomycetes</taxon>
        <taxon>Pucciniales</taxon>
        <taxon>Pucciniaceae</taxon>
        <taxon>Puccinia</taxon>
    </lineage>
</organism>
<dbReference type="EMBL" id="ADAS02000016">
    <property type="protein sequence ID" value="OAV97012.1"/>
    <property type="molecule type" value="Genomic_DNA"/>
</dbReference>
<feature type="region of interest" description="Disordered" evidence="1">
    <location>
        <begin position="590"/>
        <end position="632"/>
    </location>
</feature>
<keyword evidence="5" id="KW-1185">Reference proteome</keyword>
<dbReference type="OrthoDB" id="2500493at2759"/>
<dbReference type="InterPro" id="IPR036865">
    <property type="entry name" value="CRAL-TRIO_dom_sf"/>
</dbReference>
<reference evidence="4" key="4">
    <citation type="submission" date="2025-05" db="UniProtKB">
        <authorList>
            <consortium name="EnsemblFungi"/>
        </authorList>
    </citation>
    <scope>IDENTIFICATION</scope>
    <source>
        <strain evidence="4">isolate 1-1 / race 1 (BBBD)</strain>
    </source>
</reference>
<evidence type="ECO:0000313" key="4">
    <source>
        <dbReference type="EnsemblFungi" id="PTTG_00101-t43_1-p1"/>
    </source>
</evidence>
<reference evidence="3" key="1">
    <citation type="submission" date="2009-11" db="EMBL/GenBank/DDBJ databases">
        <authorList>
            <consortium name="The Broad Institute Genome Sequencing Platform"/>
            <person name="Ward D."/>
            <person name="Feldgarden M."/>
            <person name="Earl A."/>
            <person name="Young S.K."/>
            <person name="Zeng Q."/>
            <person name="Koehrsen M."/>
            <person name="Alvarado L."/>
            <person name="Berlin A."/>
            <person name="Bochicchio J."/>
            <person name="Borenstein D."/>
            <person name="Chapman S.B."/>
            <person name="Chen Z."/>
            <person name="Engels R."/>
            <person name="Freedman E."/>
            <person name="Gellesch M."/>
            <person name="Goldberg J."/>
            <person name="Griggs A."/>
            <person name="Gujja S."/>
            <person name="Heilman E."/>
            <person name="Heiman D."/>
            <person name="Hepburn T."/>
            <person name="Howarth C."/>
            <person name="Jen D."/>
            <person name="Larson L."/>
            <person name="Lewis B."/>
            <person name="Mehta T."/>
            <person name="Park D."/>
            <person name="Pearson M."/>
            <person name="Roberts A."/>
            <person name="Saif S."/>
            <person name="Shea T."/>
            <person name="Shenoy N."/>
            <person name="Sisk P."/>
            <person name="Stolte C."/>
            <person name="Sykes S."/>
            <person name="Thomson T."/>
            <person name="Walk T."/>
            <person name="White J."/>
            <person name="Yandava C."/>
            <person name="Izard J."/>
            <person name="Baranova O.V."/>
            <person name="Blanton J.M."/>
            <person name="Tanner A.C."/>
            <person name="Dewhirst F.E."/>
            <person name="Haas B."/>
            <person name="Nusbaum C."/>
            <person name="Birren B."/>
        </authorList>
    </citation>
    <scope>NUCLEOTIDE SEQUENCE [LARGE SCALE GENOMIC DNA]</scope>
    <source>
        <strain evidence="3">1-1 BBBD Race 1</strain>
    </source>
</reference>
<name>A0A180GXL0_PUCT1</name>
<feature type="region of interest" description="Disordered" evidence="1">
    <location>
        <begin position="1"/>
        <end position="35"/>
    </location>
</feature>
<evidence type="ECO:0000259" key="2">
    <source>
        <dbReference type="PROSITE" id="PS50238"/>
    </source>
</evidence>
<dbReference type="PANTHER" id="PTHR45808:SF2">
    <property type="entry name" value="RHO GTPASE-ACTIVATING PROTEIN 68F"/>
    <property type="match status" value="1"/>
</dbReference>
<evidence type="ECO:0000313" key="3">
    <source>
        <dbReference type="EMBL" id="OAV97012.1"/>
    </source>
</evidence>
<dbReference type="InterPro" id="IPR000198">
    <property type="entry name" value="RhoGAP_dom"/>
</dbReference>
<dbReference type="GO" id="GO:0005096">
    <property type="term" value="F:GTPase activator activity"/>
    <property type="evidence" value="ECO:0007669"/>
    <property type="project" value="TreeGrafter"/>
</dbReference>
<feature type="compositionally biased region" description="Low complexity" evidence="1">
    <location>
        <begin position="591"/>
        <end position="615"/>
    </location>
</feature>
<evidence type="ECO:0000256" key="1">
    <source>
        <dbReference type="SAM" id="MobiDB-lite"/>
    </source>
</evidence>
<protein>
    <submittedName>
        <fullName evidence="4">Rho-GAP domain-containing protein</fullName>
    </submittedName>
</protein>
<dbReference type="VEuPathDB" id="FungiDB:PTTG_00101"/>
<dbReference type="Proteomes" id="UP000005240">
    <property type="component" value="Unassembled WGS sequence"/>
</dbReference>
<dbReference type="GO" id="GO:0005737">
    <property type="term" value="C:cytoplasm"/>
    <property type="evidence" value="ECO:0007669"/>
    <property type="project" value="TreeGrafter"/>
</dbReference>
<dbReference type="Gene3D" id="3.40.525.10">
    <property type="entry name" value="CRAL-TRIO lipid binding domain"/>
    <property type="match status" value="1"/>
</dbReference>
<dbReference type="EnsemblFungi" id="PTTG_00101-t43_1">
    <property type="protein sequence ID" value="PTTG_00101-t43_1-p1"/>
    <property type="gene ID" value="PTTG_00101"/>
</dbReference>
<dbReference type="PANTHER" id="PTHR45808">
    <property type="entry name" value="RHO GTPASE-ACTIVATING PROTEIN 68F"/>
    <property type="match status" value="1"/>
</dbReference>
<dbReference type="GO" id="GO:0007264">
    <property type="term" value="P:small GTPase-mediated signal transduction"/>
    <property type="evidence" value="ECO:0007669"/>
    <property type="project" value="TreeGrafter"/>
</dbReference>
<evidence type="ECO:0000313" key="5">
    <source>
        <dbReference type="Proteomes" id="UP000005240"/>
    </source>
</evidence>
<feature type="domain" description="Rho-GAP" evidence="2">
    <location>
        <begin position="213"/>
        <end position="441"/>
    </location>
</feature>
<dbReference type="InterPro" id="IPR008936">
    <property type="entry name" value="Rho_GTPase_activation_prot"/>
</dbReference>
<reference evidence="4 5" key="3">
    <citation type="journal article" date="2017" name="G3 (Bethesda)">
        <title>Comparative analysis highlights variable genome content of wheat rusts and divergence of the mating loci.</title>
        <authorList>
            <person name="Cuomo C.A."/>
            <person name="Bakkeren G."/>
            <person name="Khalil H.B."/>
            <person name="Panwar V."/>
            <person name="Joly D."/>
            <person name="Linning R."/>
            <person name="Sakthikumar S."/>
            <person name="Song X."/>
            <person name="Adiconis X."/>
            <person name="Fan L."/>
            <person name="Goldberg J.M."/>
            <person name="Levin J.Z."/>
            <person name="Young S."/>
            <person name="Zeng Q."/>
            <person name="Anikster Y."/>
            <person name="Bruce M."/>
            <person name="Wang M."/>
            <person name="Yin C."/>
            <person name="McCallum B."/>
            <person name="Szabo L.J."/>
            <person name="Hulbert S."/>
            <person name="Chen X."/>
            <person name="Fellers J.P."/>
        </authorList>
    </citation>
    <scope>NUCLEOTIDE SEQUENCE</scope>
    <source>
        <strain evidence="5">Isolate 1-1 / race 1 (BBBD)</strain>
        <strain evidence="4">isolate 1-1 / race 1 (BBBD)</strain>
    </source>
</reference>
<dbReference type="SMART" id="SM00324">
    <property type="entry name" value="RhoGAP"/>
    <property type="match status" value="1"/>
</dbReference>
<dbReference type="CDD" id="cd00159">
    <property type="entry name" value="RhoGAP"/>
    <property type="match status" value="1"/>
</dbReference>